<protein>
    <submittedName>
        <fullName evidence="4">Ragulator complex protein LAMTOR2-B-like</fullName>
    </submittedName>
</protein>
<reference evidence="4" key="1">
    <citation type="submission" date="2020-04" db="EMBL/GenBank/DDBJ databases">
        <authorList>
            <person name="Neveu A P."/>
        </authorList>
    </citation>
    <scope>NUCLEOTIDE SEQUENCE</scope>
    <source>
        <tissue evidence="4">Whole embryo</tissue>
    </source>
</reference>
<accession>A0A6F9DK74</accession>
<evidence type="ECO:0000256" key="1">
    <source>
        <dbReference type="ARBA" id="ARBA00004630"/>
    </source>
</evidence>
<dbReference type="GO" id="GO:0005085">
    <property type="term" value="F:guanyl-nucleotide exchange factor activity"/>
    <property type="evidence" value="ECO:0007669"/>
    <property type="project" value="InterPro"/>
</dbReference>
<evidence type="ECO:0000313" key="4">
    <source>
        <dbReference type="EMBL" id="CAB3263376.1"/>
    </source>
</evidence>
<dbReference type="InterPro" id="IPR004942">
    <property type="entry name" value="Roadblock/LAMTOR2_dom"/>
</dbReference>
<proteinExistence type="evidence at transcript level"/>
<organism evidence="4">
    <name type="scientific">Phallusia mammillata</name>
    <dbReference type="NCBI Taxonomy" id="59560"/>
    <lineage>
        <taxon>Eukaryota</taxon>
        <taxon>Metazoa</taxon>
        <taxon>Chordata</taxon>
        <taxon>Tunicata</taxon>
        <taxon>Ascidiacea</taxon>
        <taxon>Phlebobranchia</taxon>
        <taxon>Ascidiidae</taxon>
        <taxon>Phallusia</taxon>
    </lineage>
</organism>
<gene>
    <name evidence="4" type="primary">Lamtor2</name>
</gene>
<feature type="domain" description="Roadblock/LAMTOR2" evidence="3">
    <location>
        <begin position="12"/>
        <end position="94"/>
    </location>
</feature>
<evidence type="ECO:0000259" key="3">
    <source>
        <dbReference type="Pfam" id="PF03259"/>
    </source>
</evidence>
<dbReference type="Gene3D" id="3.30.450.30">
    <property type="entry name" value="Dynein light chain 2a, cytoplasmic"/>
    <property type="match status" value="1"/>
</dbReference>
<dbReference type="Pfam" id="PF03259">
    <property type="entry name" value="Robl_LC7"/>
    <property type="match status" value="1"/>
</dbReference>
<dbReference type="GO" id="GO:0150116">
    <property type="term" value="P:regulation of cell-substrate junction organization"/>
    <property type="evidence" value="ECO:0007669"/>
    <property type="project" value="UniProtKB-ARBA"/>
</dbReference>
<dbReference type="AlphaFoldDB" id="A0A6F9DK74"/>
<dbReference type="GO" id="GO:0060090">
    <property type="term" value="F:molecular adaptor activity"/>
    <property type="evidence" value="ECO:0007669"/>
    <property type="project" value="InterPro"/>
</dbReference>
<comment type="subcellular location">
    <subcellularLocation>
        <location evidence="1">Lysosome membrane</location>
        <topology evidence="1">Peripheral membrane protein</topology>
        <orientation evidence="1">Cytoplasmic side</orientation>
    </subcellularLocation>
</comment>
<dbReference type="PANTHER" id="PTHR13323">
    <property type="entry name" value="LATE ENDOSOMAL/LYSOSOMAL MP1 INTERACTING PROTEIN"/>
    <property type="match status" value="1"/>
</dbReference>
<dbReference type="GO" id="GO:0032008">
    <property type="term" value="P:positive regulation of TOR signaling"/>
    <property type="evidence" value="ECO:0007669"/>
    <property type="project" value="InterPro"/>
</dbReference>
<dbReference type="InterPro" id="IPR037587">
    <property type="entry name" value="LAMTOR2-like"/>
</dbReference>
<dbReference type="SUPFAM" id="SSF103196">
    <property type="entry name" value="Roadblock/LC7 domain"/>
    <property type="match status" value="1"/>
</dbReference>
<dbReference type="FunFam" id="3.30.450.30:FF:000004">
    <property type="entry name" value="ragulator complex protein LAMTOR2"/>
    <property type="match status" value="1"/>
</dbReference>
<evidence type="ECO:0000256" key="2">
    <source>
        <dbReference type="ARBA" id="ARBA00007191"/>
    </source>
</evidence>
<dbReference type="GO" id="GO:0005765">
    <property type="term" value="C:lysosomal membrane"/>
    <property type="evidence" value="ECO:0007669"/>
    <property type="project" value="UniProtKB-SubCell"/>
</dbReference>
<comment type="similarity">
    <text evidence="2">Belongs to the GAMAD family.</text>
</comment>
<sequence length="127" mass="13274">MLNPADLTKMLNQANSGGIHTTLLVNSQGALVAFSGHGDSAVRIKATISSNIWLAYENSRHNAISDDGMHCFLASCEFGIIGVQKAGSSGVLLCMFADKTVGLGILRAKINTMATFLNGPLANIIAP</sequence>
<name>A0A6F9DK74_9ASCI</name>
<dbReference type="EMBL" id="LR787514">
    <property type="protein sequence ID" value="CAB3263376.1"/>
    <property type="molecule type" value="mRNA"/>
</dbReference>